<protein>
    <submittedName>
        <fullName evidence="1">Uncharacterized protein</fullName>
    </submittedName>
</protein>
<gene>
    <name evidence="1" type="ORF">GPM918_LOCUS35742</name>
    <name evidence="2" type="ORF">OVA965_LOCUS36435</name>
    <name evidence="4" type="ORF">SRO942_LOCUS36465</name>
    <name evidence="3" type="ORF">TMI583_LOCUS37444</name>
</gene>
<organism evidence="1 5">
    <name type="scientific">Didymodactylos carnosus</name>
    <dbReference type="NCBI Taxonomy" id="1234261"/>
    <lineage>
        <taxon>Eukaryota</taxon>
        <taxon>Metazoa</taxon>
        <taxon>Spiralia</taxon>
        <taxon>Gnathifera</taxon>
        <taxon>Rotifera</taxon>
        <taxon>Eurotatoria</taxon>
        <taxon>Bdelloidea</taxon>
        <taxon>Philodinida</taxon>
        <taxon>Philodinidae</taxon>
        <taxon>Didymodactylos</taxon>
    </lineage>
</organism>
<comment type="caution">
    <text evidence="1">The sequence shown here is derived from an EMBL/GenBank/DDBJ whole genome shotgun (WGS) entry which is preliminary data.</text>
</comment>
<evidence type="ECO:0000313" key="1">
    <source>
        <dbReference type="EMBL" id="CAF1478686.1"/>
    </source>
</evidence>
<dbReference type="EMBL" id="CAJNOK010032964">
    <property type="protein sequence ID" value="CAF1489591.1"/>
    <property type="molecule type" value="Genomic_DNA"/>
</dbReference>
<dbReference type="EMBL" id="CAJOBC010086451">
    <property type="protein sequence ID" value="CAF4344161.1"/>
    <property type="molecule type" value="Genomic_DNA"/>
</dbReference>
<reference evidence="1" key="1">
    <citation type="submission" date="2021-02" db="EMBL/GenBank/DDBJ databases">
        <authorList>
            <person name="Nowell W R."/>
        </authorList>
    </citation>
    <scope>NUCLEOTIDE SEQUENCE</scope>
</reference>
<dbReference type="Proteomes" id="UP000677228">
    <property type="component" value="Unassembled WGS sequence"/>
</dbReference>
<evidence type="ECO:0000313" key="2">
    <source>
        <dbReference type="EMBL" id="CAF1489591.1"/>
    </source>
</evidence>
<evidence type="ECO:0000313" key="5">
    <source>
        <dbReference type="Proteomes" id="UP000663829"/>
    </source>
</evidence>
<accession>A0A815RLI5</accession>
<dbReference type="EMBL" id="CAJNOQ010020975">
    <property type="protein sequence ID" value="CAF1478686.1"/>
    <property type="molecule type" value="Genomic_DNA"/>
</dbReference>
<keyword evidence="5" id="KW-1185">Reference proteome</keyword>
<dbReference type="Proteomes" id="UP000681722">
    <property type="component" value="Unassembled WGS sequence"/>
</dbReference>
<dbReference type="Proteomes" id="UP000682733">
    <property type="component" value="Unassembled WGS sequence"/>
</dbReference>
<sequence length="67" mass="7953">MAYAEEREKVYELEAQELQQFIFCENNNGSVEPDGKQKKKPIENLREDAFLNCEKIELQRFPFLPTD</sequence>
<dbReference type="Proteomes" id="UP000663829">
    <property type="component" value="Unassembled WGS sequence"/>
</dbReference>
<evidence type="ECO:0000313" key="3">
    <source>
        <dbReference type="EMBL" id="CAF4278951.1"/>
    </source>
</evidence>
<dbReference type="AlphaFoldDB" id="A0A815RLI5"/>
<evidence type="ECO:0000313" key="4">
    <source>
        <dbReference type="EMBL" id="CAF4344161.1"/>
    </source>
</evidence>
<dbReference type="EMBL" id="CAJOBA010054919">
    <property type="protein sequence ID" value="CAF4278951.1"/>
    <property type="molecule type" value="Genomic_DNA"/>
</dbReference>
<proteinExistence type="predicted"/>
<name>A0A815RLI5_9BILA</name>